<comment type="caution">
    <text evidence="4">The sequence shown here is derived from an EMBL/GenBank/DDBJ whole genome shotgun (WGS) entry which is preliminary data.</text>
</comment>
<keyword evidence="5" id="KW-1185">Reference proteome</keyword>
<name>A0A444UJ32_ACIRT</name>
<gene>
    <name evidence="4" type="ORF">EOD39_4285</name>
</gene>
<dbReference type="InterPro" id="IPR041966">
    <property type="entry name" value="LOTUS-like"/>
</dbReference>
<dbReference type="GO" id="GO:0030154">
    <property type="term" value="P:cell differentiation"/>
    <property type="evidence" value="ECO:0007669"/>
    <property type="project" value="UniProtKB-KW"/>
</dbReference>
<accession>A0A444UJ32</accession>
<evidence type="ECO:0000256" key="2">
    <source>
        <dbReference type="SAM" id="MobiDB-lite"/>
    </source>
</evidence>
<keyword evidence="1" id="KW-0221">Differentiation</keyword>
<feature type="compositionally biased region" description="Low complexity" evidence="2">
    <location>
        <begin position="173"/>
        <end position="192"/>
    </location>
</feature>
<feature type="region of interest" description="Disordered" evidence="2">
    <location>
        <begin position="164"/>
        <end position="227"/>
    </location>
</feature>
<dbReference type="PROSITE" id="PS51644">
    <property type="entry name" value="HTH_OST"/>
    <property type="match status" value="1"/>
</dbReference>
<evidence type="ECO:0000313" key="5">
    <source>
        <dbReference type="Proteomes" id="UP000289886"/>
    </source>
</evidence>
<dbReference type="Gene3D" id="3.30.420.610">
    <property type="entry name" value="LOTUS domain-like"/>
    <property type="match status" value="1"/>
</dbReference>
<feature type="domain" description="HTH OST-type" evidence="3">
    <location>
        <begin position="96"/>
        <end position="172"/>
    </location>
</feature>
<sequence length="257" mass="28609">MEIFQLLRNMQQLIPYMEEDSSKHDDRSTNQFRCASEERREVMEVNKDVLTALVSVFVNDCLVMPLLLVNKACHGAPQYGSFDVVMKAVVFGRIKKMEAVHRDVLDLLKLNPDGIHLKKLAVTYSQRYKRNLTVSTLGFPSLTAFIESMKDELHLEGELILLGADHRPKNRDPTPAAAVKPKPPMAAAAVTKQPSPQPADTSGAREAKTEEPTAEANNGSAPESHLGNKCHAGYEKLMCKQHPRNPQESFCKFIASV</sequence>
<dbReference type="Pfam" id="PF12872">
    <property type="entry name" value="OST-HTH"/>
    <property type="match status" value="1"/>
</dbReference>
<dbReference type="Proteomes" id="UP000289886">
    <property type="component" value="Unassembled WGS sequence"/>
</dbReference>
<reference evidence="4 5" key="1">
    <citation type="submission" date="2019-01" db="EMBL/GenBank/DDBJ databases">
        <title>Draft Genome and Complete Hox-Cluster Characterization of the Sterlet Sturgeon (Acipenser ruthenus).</title>
        <authorList>
            <person name="Wei Q."/>
        </authorList>
    </citation>
    <scope>NUCLEOTIDE SEQUENCE [LARGE SCALE GENOMIC DNA]</scope>
    <source>
        <strain evidence="4">WHYD16114868_AA</strain>
        <tissue evidence="4">Blood</tissue>
    </source>
</reference>
<protein>
    <submittedName>
        <fullName evidence="4">Mediator of RNA polymerase II transcription subunit 30</fullName>
    </submittedName>
</protein>
<proteinExistence type="predicted"/>
<organism evidence="4 5">
    <name type="scientific">Acipenser ruthenus</name>
    <name type="common">Sterlet sturgeon</name>
    <dbReference type="NCBI Taxonomy" id="7906"/>
    <lineage>
        <taxon>Eukaryota</taxon>
        <taxon>Metazoa</taxon>
        <taxon>Chordata</taxon>
        <taxon>Craniata</taxon>
        <taxon>Vertebrata</taxon>
        <taxon>Euteleostomi</taxon>
        <taxon>Actinopterygii</taxon>
        <taxon>Chondrostei</taxon>
        <taxon>Acipenseriformes</taxon>
        <taxon>Acipenseridae</taxon>
        <taxon>Acipenser</taxon>
    </lineage>
</organism>
<dbReference type="AlphaFoldDB" id="A0A444UJ32"/>
<evidence type="ECO:0000256" key="1">
    <source>
        <dbReference type="ARBA" id="ARBA00022782"/>
    </source>
</evidence>
<evidence type="ECO:0000259" key="3">
    <source>
        <dbReference type="PROSITE" id="PS51644"/>
    </source>
</evidence>
<dbReference type="EMBL" id="SCEB01214469">
    <property type="protein sequence ID" value="RXM35169.1"/>
    <property type="molecule type" value="Genomic_DNA"/>
</dbReference>
<dbReference type="InterPro" id="IPR025605">
    <property type="entry name" value="OST-HTH/LOTUS_dom"/>
</dbReference>
<evidence type="ECO:0000313" key="4">
    <source>
        <dbReference type="EMBL" id="RXM35169.1"/>
    </source>
</evidence>